<reference evidence="3" key="3">
    <citation type="submission" date="2025-09" db="UniProtKB">
        <authorList>
            <consortium name="Ensembl"/>
        </authorList>
    </citation>
    <scope>IDENTIFICATION</scope>
</reference>
<keyword evidence="4" id="KW-1185">Reference proteome</keyword>
<organism evidence="3 4">
    <name type="scientific">Geospiza parvula</name>
    <name type="common">Small tree-finch</name>
    <name type="synonym">Camarhynchus parvulus</name>
    <dbReference type="NCBI Taxonomy" id="87175"/>
    <lineage>
        <taxon>Eukaryota</taxon>
        <taxon>Metazoa</taxon>
        <taxon>Chordata</taxon>
        <taxon>Craniata</taxon>
        <taxon>Vertebrata</taxon>
        <taxon>Euteleostomi</taxon>
        <taxon>Archelosauria</taxon>
        <taxon>Archosauria</taxon>
        <taxon>Dinosauria</taxon>
        <taxon>Saurischia</taxon>
        <taxon>Theropoda</taxon>
        <taxon>Coelurosauria</taxon>
        <taxon>Aves</taxon>
        <taxon>Neognathae</taxon>
        <taxon>Neoaves</taxon>
        <taxon>Telluraves</taxon>
        <taxon>Australaves</taxon>
        <taxon>Passeriformes</taxon>
        <taxon>Thraupidae</taxon>
        <taxon>Camarhynchus</taxon>
    </lineage>
</organism>
<reference evidence="3" key="2">
    <citation type="submission" date="2025-08" db="UniProtKB">
        <authorList>
            <consortium name="Ensembl"/>
        </authorList>
    </citation>
    <scope>IDENTIFICATION</scope>
</reference>
<evidence type="ECO:0000256" key="2">
    <source>
        <dbReference type="SAM" id="SignalP"/>
    </source>
</evidence>
<accession>A0A8U8BFJ5</accession>
<feature type="compositionally biased region" description="Polar residues" evidence="1">
    <location>
        <begin position="56"/>
        <end position="76"/>
    </location>
</feature>
<dbReference type="Proteomes" id="UP000694382">
    <property type="component" value="Chromosome 19"/>
</dbReference>
<name>A0A8U8BFJ5_GEOPR</name>
<protein>
    <submittedName>
        <fullName evidence="3">Uncharacterized protein</fullName>
    </submittedName>
</protein>
<evidence type="ECO:0000256" key="1">
    <source>
        <dbReference type="SAM" id="MobiDB-lite"/>
    </source>
</evidence>
<dbReference type="AlphaFoldDB" id="A0A8U8BFJ5"/>
<feature type="chain" id="PRO_5043534771" evidence="2">
    <location>
        <begin position="26"/>
        <end position="101"/>
    </location>
</feature>
<proteinExistence type="predicted"/>
<sequence>MGQGQQCRCCAIIVPWLSLVSLAAGLCQKHVLHLLPGMSSDSDIECDTENEEQEDATSPSEVFNQAFSAQPSSEGHSSVVPDGDQASSEDLNFVPADDSTR</sequence>
<dbReference type="Ensembl" id="ENSCPVT00000026082.1">
    <property type="protein sequence ID" value="ENSCPVP00000023687.1"/>
    <property type="gene ID" value="ENSCPVG00000018595.1"/>
</dbReference>
<feature type="compositionally biased region" description="Acidic residues" evidence="1">
    <location>
        <begin position="42"/>
        <end position="55"/>
    </location>
</feature>
<feature type="signal peptide" evidence="2">
    <location>
        <begin position="1"/>
        <end position="25"/>
    </location>
</feature>
<feature type="region of interest" description="Disordered" evidence="1">
    <location>
        <begin position="40"/>
        <end position="101"/>
    </location>
</feature>
<evidence type="ECO:0000313" key="4">
    <source>
        <dbReference type="Proteomes" id="UP000694382"/>
    </source>
</evidence>
<keyword evidence="2" id="KW-0732">Signal</keyword>
<reference evidence="3" key="1">
    <citation type="submission" date="2020-02" db="EMBL/GenBank/DDBJ databases">
        <authorList>
            <person name="Enbody D E."/>
            <person name="Pettersson E M."/>
        </authorList>
    </citation>
    <scope>NUCLEOTIDE SEQUENCE [LARGE SCALE GENOMIC DNA]</scope>
</reference>
<evidence type="ECO:0000313" key="3">
    <source>
        <dbReference type="Ensembl" id="ENSCPVP00000023687.1"/>
    </source>
</evidence>